<evidence type="ECO:0000256" key="5">
    <source>
        <dbReference type="ARBA" id="ARBA00022692"/>
    </source>
</evidence>
<dbReference type="GO" id="GO:0045259">
    <property type="term" value="C:proton-transporting ATP synthase complex"/>
    <property type="evidence" value="ECO:0007669"/>
    <property type="project" value="UniProtKB-KW"/>
</dbReference>
<comment type="function">
    <text evidence="11 12">Key component of the proton channel; it plays a direct role in the translocation of protons across the membrane.</text>
</comment>
<proteinExistence type="inferred from homology"/>
<keyword evidence="7 11" id="KW-1133">Transmembrane helix</keyword>
<dbReference type="PRINTS" id="PR00123">
    <property type="entry name" value="ATPASEA"/>
</dbReference>
<dbReference type="OrthoDB" id="9789241at2"/>
<protein>
    <recommendedName>
        <fullName evidence="11 12">ATP synthase subunit a</fullName>
    </recommendedName>
    <alternativeName>
        <fullName evidence="11">ATP synthase F0 sector subunit a</fullName>
    </alternativeName>
    <alternativeName>
        <fullName evidence="11">F-ATPase subunit 6</fullName>
    </alternativeName>
</protein>
<evidence type="ECO:0000256" key="9">
    <source>
        <dbReference type="ARBA" id="ARBA00023136"/>
    </source>
</evidence>
<evidence type="ECO:0000256" key="7">
    <source>
        <dbReference type="ARBA" id="ARBA00022989"/>
    </source>
</evidence>
<dbReference type="SUPFAM" id="SSF81336">
    <property type="entry name" value="F1F0 ATP synthase subunit A"/>
    <property type="match status" value="1"/>
</dbReference>
<keyword evidence="9 11" id="KW-0472">Membrane</keyword>
<dbReference type="Gene3D" id="1.20.120.220">
    <property type="entry name" value="ATP synthase, F0 complex, subunit A"/>
    <property type="match status" value="1"/>
</dbReference>
<keyword evidence="6 11" id="KW-0375">Hydrogen ion transport</keyword>
<keyword evidence="5 11" id="KW-0812">Transmembrane</keyword>
<evidence type="ECO:0000256" key="4">
    <source>
        <dbReference type="ARBA" id="ARBA00022547"/>
    </source>
</evidence>
<dbReference type="PANTHER" id="PTHR42823:SF3">
    <property type="entry name" value="ATP SYNTHASE SUBUNIT A, CHLOROPLASTIC"/>
    <property type="match status" value="1"/>
</dbReference>
<evidence type="ECO:0000256" key="6">
    <source>
        <dbReference type="ARBA" id="ARBA00022781"/>
    </source>
</evidence>
<dbReference type="PANTHER" id="PTHR42823">
    <property type="entry name" value="ATP SYNTHASE SUBUNIT A, CHLOROPLASTIC"/>
    <property type="match status" value="1"/>
</dbReference>
<dbReference type="PATRIC" id="fig|76860.7.peg.859"/>
<comment type="subcellular location">
    <subcellularLocation>
        <location evidence="11 12">Cell membrane</location>
        <topology evidence="11 12">Multi-pass membrane protein</topology>
    </subcellularLocation>
    <subcellularLocation>
        <location evidence="1">Membrane</location>
        <topology evidence="1">Multi-pass membrane protein</topology>
    </subcellularLocation>
</comment>
<comment type="caution">
    <text evidence="13">The sequence shown here is derived from an EMBL/GenBank/DDBJ whole genome shotgun (WGS) entry which is preliminary data.</text>
</comment>
<evidence type="ECO:0000256" key="11">
    <source>
        <dbReference type="HAMAP-Rule" id="MF_01393"/>
    </source>
</evidence>
<accession>A0A0C1K5P5</accession>
<evidence type="ECO:0000256" key="10">
    <source>
        <dbReference type="ARBA" id="ARBA00023310"/>
    </source>
</evidence>
<dbReference type="AlphaFoldDB" id="A0A0C1K5P5"/>
<feature type="transmembrane region" description="Helical" evidence="11">
    <location>
        <begin position="20"/>
        <end position="39"/>
    </location>
</feature>
<feature type="transmembrane region" description="Helical" evidence="11">
    <location>
        <begin position="195"/>
        <end position="222"/>
    </location>
</feature>
<keyword evidence="8 11" id="KW-0406">Ion transport</keyword>
<dbReference type="RefSeq" id="WP_003025280.1">
    <property type="nucleotide sequence ID" value="NZ_CAJPUH010000007.1"/>
</dbReference>
<dbReference type="NCBIfam" id="TIGR01131">
    <property type="entry name" value="ATP_synt_6_or_A"/>
    <property type="match status" value="1"/>
</dbReference>
<dbReference type="EMBL" id="JWIY01000001">
    <property type="protein sequence ID" value="KIC78360.1"/>
    <property type="molecule type" value="Genomic_DNA"/>
</dbReference>
<keyword evidence="10 11" id="KW-0066">ATP synthesis</keyword>
<evidence type="ECO:0000256" key="1">
    <source>
        <dbReference type="ARBA" id="ARBA00004141"/>
    </source>
</evidence>
<dbReference type="NCBIfam" id="NF004479">
    <property type="entry name" value="PRK05815.1-4"/>
    <property type="match status" value="1"/>
</dbReference>
<dbReference type="Pfam" id="PF00119">
    <property type="entry name" value="ATP-synt_A"/>
    <property type="match status" value="1"/>
</dbReference>
<dbReference type="GeneID" id="93846759"/>
<dbReference type="InterPro" id="IPR000568">
    <property type="entry name" value="ATP_synth_F0_asu"/>
</dbReference>
<evidence type="ECO:0000313" key="13">
    <source>
        <dbReference type="EMBL" id="KIC78360.1"/>
    </source>
</evidence>
<keyword evidence="4 11" id="KW-0138">CF(0)</keyword>
<evidence type="ECO:0000256" key="2">
    <source>
        <dbReference type="ARBA" id="ARBA00006810"/>
    </source>
</evidence>
<dbReference type="GO" id="GO:0005886">
    <property type="term" value="C:plasma membrane"/>
    <property type="evidence" value="ECO:0007669"/>
    <property type="project" value="UniProtKB-SubCell"/>
</dbReference>
<dbReference type="GO" id="GO:0046933">
    <property type="term" value="F:proton-transporting ATP synthase activity, rotational mechanism"/>
    <property type="evidence" value="ECO:0007669"/>
    <property type="project" value="UniProtKB-UniRule"/>
</dbReference>
<keyword evidence="11" id="KW-1003">Cell membrane</keyword>
<dbReference type="InterPro" id="IPR045082">
    <property type="entry name" value="ATP_syn_F0_a_bact/chloroplast"/>
</dbReference>
<dbReference type="eggNOG" id="COG0356">
    <property type="taxonomic scope" value="Bacteria"/>
</dbReference>
<feature type="transmembrane region" description="Helical" evidence="11">
    <location>
        <begin position="115"/>
        <end position="134"/>
    </location>
</feature>
<evidence type="ECO:0000256" key="3">
    <source>
        <dbReference type="ARBA" id="ARBA00022448"/>
    </source>
</evidence>
<reference evidence="13 14" key="1">
    <citation type="submission" date="2014-12" db="EMBL/GenBank/DDBJ databases">
        <title>Partial genome sequence of Streptococcus constellatus KCOM 1650 (= ChDC B144).</title>
        <authorList>
            <person name="Kook J.-K."/>
            <person name="Park S.-N."/>
            <person name="Lim Y.K."/>
            <person name="Jo E."/>
        </authorList>
    </citation>
    <scope>NUCLEOTIDE SEQUENCE [LARGE SCALE GENOMIC DNA]</scope>
    <source>
        <strain evidence="13 14">KCOM 1650</strain>
    </source>
</reference>
<feature type="transmembrane region" description="Helical" evidence="11">
    <location>
        <begin position="76"/>
        <end position="95"/>
    </location>
</feature>
<gene>
    <name evidence="11" type="primary">atpB</name>
    <name evidence="13" type="ORF">RN79_01955</name>
</gene>
<organism evidence="13 14">
    <name type="scientific">Streptococcus constellatus</name>
    <dbReference type="NCBI Taxonomy" id="76860"/>
    <lineage>
        <taxon>Bacteria</taxon>
        <taxon>Bacillati</taxon>
        <taxon>Bacillota</taxon>
        <taxon>Bacilli</taxon>
        <taxon>Lactobacillales</taxon>
        <taxon>Streptococcaceae</taxon>
        <taxon>Streptococcus</taxon>
        <taxon>Streptococcus anginosus group</taxon>
    </lineage>
</organism>
<evidence type="ECO:0000256" key="8">
    <source>
        <dbReference type="ARBA" id="ARBA00023065"/>
    </source>
</evidence>
<dbReference type="HAMAP" id="MF_01393">
    <property type="entry name" value="ATP_synth_a_bact"/>
    <property type="match status" value="1"/>
</dbReference>
<dbReference type="GO" id="GO:0042777">
    <property type="term" value="P:proton motive force-driven plasma membrane ATP synthesis"/>
    <property type="evidence" value="ECO:0007669"/>
    <property type="project" value="TreeGrafter"/>
</dbReference>
<dbReference type="Proteomes" id="UP000031339">
    <property type="component" value="Unassembled WGS sequence"/>
</dbReference>
<dbReference type="CDD" id="cd00310">
    <property type="entry name" value="ATP-synt_Fo_a_6"/>
    <property type="match status" value="1"/>
</dbReference>
<name>A0A0C1K5P5_STRCV</name>
<dbReference type="InterPro" id="IPR035908">
    <property type="entry name" value="F0_ATP_A_sf"/>
</dbReference>
<evidence type="ECO:0000313" key="14">
    <source>
        <dbReference type="Proteomes" id="UP000031339"/>
    </source>
</evidence>
<dbReference type="STRING" id="862969.SCI_0663"/>
<sequence>MEESINPTITLGPVTFDLTLLAMSLLTVFIVFAFVYWASRKMTLKPSGKQNVLEYLYDFVIGFTKGNIGDKYIKNYSLFIFSLFLFVAVANNLGLMAKVQTTNGYNLWTSPTANLAFDLGFSFLITLICHVEGIRRRGVKAYLKAFATPAGMTPMNILEEFTNFASLALRIYGNIYAGEVLSGLLLTLSQQAAGWYPIAFVLNLVWTAFSVFISCIQAYVFTMLTSMYLGKKINSEE</sequence>
<keyword evidence="3 11" id="KW-0813">Transport</keyword>
<comment type="similarity">
    <text evidence="2 11 12">Belongs to the ATPase A chain family.</text>
</comment>
<evidence type="ECO:0000256" key="12">
    <source>
        <dbReference type="RuleBase" id="RU000483"/>
    </source>
</evidence>